<dbReference type="Proteomes" id="UP000003786">
    <property type="component" value="Chromosome 4"/>
</dbReference>
<dbReference type="GeneID" id="20716356"/>
<accession>J4DQ61</accession>
<keyword evidence="2" id="KW-1185">Reference proteome</keyword>
<organism evidence="1 2">
    <name type="scientific">Theileria orientalis strain Shintoku</name>
    <dbReference type="NCBI Taxonomy" id="869250"/>
    <lineage>
        <taxon>Eukaryota</taxon>
        <taxon>Sar</taxon>
        <taxon>Alveolata</taxon>
        <taxon>Apicomplexa</taxon>
        <taxon>Aconoidasida</taxon>
        <taxon>Piroplasmida</taxon>
        <taxon>Theileriidae</taxon>
        <taxon>Theileria</taxon>
    </lineage>
</organism>
<protein>
    <submittedName>
        <fullName evidence="1">Uncharacterized protein</fullName>
    </submittedName>
</protein>
<name>J4DQ61_THEOR</name>
<dbReference type="AlphaFoldDB" id="J4DQ61"/>
<dbReference type="KEGG" id="tot:TOT_040000274"/>
<dbReference type="VEuPathDB" id="PiroplasmaDB:TOT_040000274"/>
<reference evidence="1 2" key="1">
    <citation type="journal article" date="2012" name="MBio">
        <title>Comparative genome analysis of three eukaryotic parasites with differing abilities to transform leukocytes reveals key mediators of Theileria-induced leukocyte transformation.</title>
        <authorList>
            <person name="Hayashida K."/>
            <person name="Hara Y."/>
            <person name="Abe T."/>
            <person name="Yamasaki C."/>
            <person name="Toyoda A."/>
            <person name="Kosuge T."/>
            <person name="Suzuki Y."/>
            <person name="Sato Y."/>
            <person name="Kawashima S."/>
            <person name="Katayama T."/>
            <person name="Wakaguri H."/>
            <person name="Inoue N."/>
            <person name="Homma K."/>
            <person name="Tada-Umezaki M."/>
            <person name="Yagi Y."/>
            <person name="Fujii Y."/>
            <person name="Habara T."/>
            <person name="Kanehisa M."/>
            <person name="Watanabe H."/>
            <person name="Ito K."/>
            <person name="Gojobori T."/>
            <person name="Sugawara H."/>
            <person name="Imanishi T."/>
            <person name="Weir W."/>
            <person name="Gardner M."/>
            <person name="Pain A."/>
            <person name="Shiels B."/>
            <person name="Hattori M."/>
            <person name="Nene V."/>
            <person name="Sugimoto C."/>
        </authorList>
    </citation>
    <scope>NUCLEOTIDE SEQUENCE [LARGE SCALE GENOMIC DNA]</scope>
    <source>
        <strain evidence="1 2">Shintoku</strain>
    </source>
</reference>
<dbReference type="EMBL" id="AP011949">
    <property type="protein sequence ID" value="BAM41894.1"/>
    <property type="molecule type" value="Genomic_DNA"/>
</dbReference>
<evidence type="ECO:0000313" key="2">
    <source>
        <dbReference type="Proteomes" id="UP000003786"/>
    </source>
</evidence>
<evidence type="ECO:0000313" key="1">
    <source>
        <dbReference type="EMBL" id="BAM41894.1"/>
    </source>
</evidence>
<proteinExistence type="predicted"/>
<gene>
    <name evidence="1" type="ORF">TOT_040000274</name>
</gene>
<dbReference type="RefSeq" id="XP_009692195.1">
    <property type="nucleotide sequence ID" value="XM_009693900.1"/>
</dbReference>
<sequence>MRKKLKFIKDGTNKDNISFKSDQYLESYKKDSYVPDFIKHPAGPFKLSKSLLTKEIKNHSLIDKMLDELHNHTFDNVNIYYKSDRGKILIIEFINDSNNTFFVARDPDSKYWVMEKFEDESFQEVLPKIESSINSTVVYEIEKKTSEYSSTVSVKSEQLPGEEFIKYIHTPVNNQTNKASLVLFKGVSLNHKKLDVIKPFRELQEQKYLNVDVYFGKKSKHPLATQFNTTKKDNTFYLLKREDNNLFWEKAQIDNIDSQNTQLRSRLRQVEFDLEDSLIILIGLCKEVNYGQSQINDAINGLDTKRHINTYTTNKNIVINNASTSDGKCLEKYGFVLYKHNLTRLKDKTYTQYGLRFFIYSTSSGIQYREIRLKDSNEKENNYLYYVSESDSVYVYFYGSDPRPLLLCYNKKSYIPKSKYDYDKIWIRVSNFNECVCNLTTVETLLEVLIKVVGFLNEVNIYKYPKVPFPEKQEANTTGIETELYSVQHYNGNEIQIQVSYENKLCYRVYKHFPKGTDGNSKGFRLGDVLNPFTSNKPIRTSEYPLNSVFVYYNIYDTFHQYPLLVILNIESSNVSINYNRYYKLTNKDVGEWIKISNNGNEEDFITKLRRSQNPETEMSGDKKKELDKTIEEKINEIKEKLGITFTEEQKQSYLFKSEYCKDEISDNTPLIAGATGGSVGVVALGTGTGFLIAKFPQIIIPSIKPLLLSFLFINESANDNLNMIYMFRLHIYT</sequence>